<evidence type="ECO:0000256" key="3">
    <source>
        <dbReference type="ARBA" id="ARBA00022723"/>
    </source>
</evidence>
<dbReference type="SFLD" id="SFLDG01389">
    <property type="entry name" value="menaquinone_synthsis_involved"/>
    <property type="match status" value="1"/>
</dbReference>
<dbReference type="SFLD" id="SFLDS00029">
    <property type="entry name" value="Radical_SAM"/>
    <property type="match status" value="1"/>
</dbReference>
<dbReference type="GO" id="GO:0044689">
    <property type="term" value="F:7,8-didemethyl-8-hydroxy-5-deazariboflavin synthase activity"/>
    <property type="evidence" value="ECO:0007669"/>
    <property type="project" value="TreeGrafter"/>
</dbReference>
<feature type="binding site" evidence="6">
    <location>
        <position position="73"/>
    </location>
    <ligand>
        <name>[4Fe-4S] cluster</name>
        <dbReference type="ChEBI" id="CHEBI:49883"/>
        <note>4Fe-4S-S-AdoMet</note>
    </ligand>
</feature>
<gene>
    <name evidence="8" type="ORF">GBAR_LOCUS20659</name>
</gene>
<dbReference type="SFLD" id="SFLDG01064">
    <property type="entry name" value="F420__menaquinone_cofactor_bio"/>
    <property type="match status" value="1"/>
</dbReference>
<evidence type="ECO:0000256" key="4">
    <source>
        <dbReference type="ARBA" id="ARBA00023004"/>
    </source>
</evidence>
<organism evidence="8 9">
    <name type="scientific">Geodia barretti</name>
    <name type="common">Barrett's horny sponge</name>
    <dbReference type="NCBI Taxonomy" id="519541"/>
    <lineage>
        <taxon>Eukaryota</taxon>
        <taxon>Metazoa</taxon>
        <taxon>Porifera</taxon>
        <taxon>Demospongiae</taxon>
        <taxon>Heteroscleromorpha</taxon>
        <taxon>Tetractinellida</taxon>
        <taxon>Astrophorina</taxon>
        <taxon>Geodiidae</taxon>
        <taxon>Geodia</taxon>
    </lineage>
</organism>
<sequence>MDTNIQPILEKSLAGERLDFDDCLTLFKSHDLLALGHAADVIRQRKHPEGYVTYIVDRNINYTNWCYVDCDFCAFYRHRQDPDAYVMERDELGKKIQETLDLGGELILMQGGLHPKLKLDWYEDLLRWIKANYRIHIHGFSPPELDWFAKINRMSLREMLIRLQDAGLDSIPGGGAEILTDHARNEISPKKCTADEWLEVMRQGHLVGLKSSATMMYGHVESYAERVEHLVRLRDLQDETGGFTAFICWSLQPTNTRMEHIPPAGSFEYLKTLAISRLFLDNFNNFQSSWVTQGPKIGQLSLKFGANDMGGTMIEENVVSKAGTVYCMPIEEIERTISELGYIPKRRNFFYEILNN</sequence>
<reference evidence="8" key="1">
    <citation type="submission" date="2023-03" db="EMBL/GenBank/DDBJ databases">
        <authorList>
            <person name="Steffen K."/>
            <person name="Cardenas P."/>
        </authorList>
    </citation>
    <scope>NUCLEOTIDE SEQUENCE</scope>
</reference>
<dbReference type="NCBIfam" id="TIGR03699">
    <property type="entry name" value="menaquin_MqnC"/>
    <property type="match status" value="1"/>
</dbReference>
<evidence type="ECO:0000259" key="7">
    <source>
        <dbReference type="PROSITE" id="PS51918"/>
    </source>
</evidence>
<proteinExistence type="inferred from homology"/>
<dbReference type="Gene3D" id="3.20.20.70">
    <property type="entry name" value="Aldolase class I"/>
    <property type="match status" value="1"/>
</dbReference>
<name>A0AA35SWU4_GEOBA</name>
<dbReference type="GO" id="GO:0016765">
    <property type="term" value="F:transferase activity, transferring alkyl or aryl (other than methyl) groups"/>
    <property type="evidence" value="ECO:0007669"/>
    <property type="project" value="InterPro"/>
</dbReference>
<evidence type="ECO:0000256" key="1">
    <source>
        <dbReference type="ARBA" id="ARBA00022485"/>
    </source>
</evidence>
<feature type="domain" description="Radical SAM core" evidence="7">
    <location>
        <begin position="52"/>
        <end position="280"/>
    </location>
</feature>
<keyword evidence="5 6" id="KW-0411">Iron-sulfur</keyword>
<dbReference type="GO" id="GO:0046872">
    <property type="term" value="F:metal ion binding"/>
    <property type="evidence" value="ECO:0007669"/>
    <property type="project" value="UniProtKB-KW"/>
</dbReference>
<dbReference type="InterPro" id="IPR045567">
    <property type="entry name" value="CofH/MnqC-like_C"/>
</dbReference>
<dbReference type="InterPro" id="IPR007197">
    <property type="entry name" value="rSAM"/>
</dbReference>
<dbReference type="EMBL" id="CASHTH010002906">
    <property type="protein sequence ID" value="CAI8036872.1"/>
    <property type="molecule type" value="Genomic_DNA"/>
</dbReference>
<keyword evidence="3" id="KW-0479">Metal-binding</keyword>
<dbReference type="InterPro" id="IPR058240">
    <property type="entry name" value="rSAM_sf"/>
</dbReference>
<dbReference type="HAMAP" id="MF_00992">
    <property type="entry name" value="MqnC"/>
    <property type="match status" value="1"/>
</dbReference>
<dbReference type="AlphaFoldDB" id="A0AA35SWU4"/>
<feature type="binding site" evidence="6">
    <location>
        <position position="66"/>
    </location>
    <ligand>
        <name>[4Fe-4S] cluster</name>
        <dbReference type="ChEBI" id="CHEBI:49883"/>
        <note>4Fe-4S-S-AdoMet</note>
    </ligand>
</feature>
<dbReference type="NCBIfam" id="TIGR00423">
    <property type="entry name" value="CofH family radical SAM protein"/>
    <property type="match status" value="1"/>
</dbReference>
<keyword evidence="1 6" id="KW-0004">4Fe-4S</keyword>
<dbReference type="Pfam" id="PF04055">
    <property type="entry name" value="Radical_SAM"/>
    <property type="match status" value="1"/>
</dbReference>
<comment type="caution">
    <text evidence="8">The sequence shown here is derived from an EMBL/GenBank/DDBJ whole genome shotgun (WGS) entry which is preliminary data.</text>
</comment>
<dbReference type="PANTHER" id="PTHR43076:SF1">
    <property type="entry name" value="LIPOYL SYNTHASE 2"/>
    <property type="match status" value="1"/>
</dbReference>
<comment type="cofactor">
    <cofactor evidence="6">
        <name>[4Fe-4S] cluster</name>
        <dbReference type="ChEBI" id="CHEBI:49883"/>
    </cofactor>
    <text evidence="6">Binds 1 [4Fe-4S] cluster. The cluster is coordinated with 3 cysteines and an exchangeable S-adenosyl-L-methionine.</text>
</comment>
<dbReference type="InterPro" id="IPR013785">
    <property type="entry name" value="Aldolase_TIM"/>
</dbReference>
<dbReference type="PIRSF" id="PIRSF004762">
    <property type="entry name" value="CHP00423"/>
    <property type="match status" value="1"/>
</dbReference>
<dbReference type="InterPro" id="IPR022431">
    <property type="entry name" value="Cyclic_DHFL_synthase_mqnC"/>
</dbReference>
<dbReference type="InterPro" id="IPR034405">
    <property type="entry name" value="F420"/>
</dbReference>
<accession>A0AA35SWU4</accession>
<dbReference type="SFLD" id="SFLDF00342">
    <property type="entry name" value="cyclic_dehypoxanthine_futalosi"/>
    <property type="match status" value="1"/>
</dbReference>
<dbReference type="InterPro" id="IPR020050">
    <property type="entry name" value="FO_synthase_su2"/>
</dbReference>
<keyword evidence="9" id="KW-1185">Reference proteome</keyword>
<dbReference type="GO" id="GO:0051539">
    <property type="term" value="F:4 iron, 4 sulfur cluster binding"/>
    <property type="evidence" value="ECO:0007669"/>
    <property type="project" value="UniProtKB-KW"/>
</dbReference>
<evidence type="ECO:0000256" key="2">
    <source>
        <dbReference type="ARBA" id="ARBA00022691"/>
    </source>
</evidence>
<keyword evidence="4 6" id="KW-0408">Iron</keyword>
<evidence type="ECO:0000313" key="9">
    <source>
        <dbReference type="Proteomes" id="UP001174909"/>
    </source>
</evidence>
<dbReference type="SFLD" id="SFLDF00343">
    <property type="entry name" value="aminofutalosine_synthase_(mqnE"/>
    <property type="match status" value="1"/>
</dbReference>
<evidence type="ECO:0000313" key="8">
    <source>
        <dbReference type="EMBL" id="CAI8036872.1"/>
    </source>
</evidence>
<dbReference type="PANTHER" id="PTHR43076">
    <property type="entry name" value="FO SYNTHASE (COFH)"/>
    <property type="match status" value="1"/>
</dbReference>
<dbReference type="PROSITE" id="PS51918">
    <property type="entry name" value="RADICAL_SAM"/>
    <property type="match status" value="1"/>
</dbReference>
<dbReference type="GO" id="GO:0009234">
    <property type="term" value="P:menaquinone biosynthetic process"/>
    <property type="evidence" value="ECO:0007669"/>
    <property type="project" value="InterPro"/>
</dbReference>
<evidence type="ECO:0000256" key="5">
    <source>
        <dbReference type="ARBA" id="ARBA00023014"/>
    </source>
</evidence>
<dbReference type="Proteomes" id="UP001174909">
    <property type="component" value="Unassembled WGS sequence"/>
</dbReference>
<protein>
    <submittedName>
        <fullName evidence="8">Cyclic dehypoxanthine futalosine synthase</fullName>
    </submittedName>
</protein>
<keyword evidence="2 6" id="KW-0949">S-adenosyl-L-methionine</keyword>
<evidence type="ECO:0000256" key="6">
    <source>
        <dbReference type="PIRSR" id="PIRSR004762-1"/>
    </source>
</evidence>
<dbReference type="Pfam" id="PF19288">
    <property type="entry name" value="CofH_C"/>
    <property type="match status" value="1"/>
</dbReference>
<feature type="binding site" evidence="6">
    <location>
        <position position="70"/>
    </location>
    <ligand>
        <name>[4Fe-4S] cluster</name>
        <dbReference type="ChEBI" id="CHEBI:49883"/>
        <note>4Fe-4S-S-AdoMet</note>
    </ligand>
</feature>
<dbReference type="SUPFAM" id="SSF102114">
    <property type="entry name" value="Radical SAM enzymes"/>
    <property type="match status" value="1"/>
</dbReference>